<keyword evidence="1" id="KW-0614">Plasmid</keyword>
<dbReference type="AlphaFoldDB" id="A0A077K7N8"/>
<evidence type="ECO:0000313" key="1">
    <source>
        <dbReference type="EMBL" id="BAP25605.1"/>
    </source>
</evidence>
<geneLocation type="plasmid" evidence="1">
    <name>pCB111</name>
</geneLocation>
<reference evidence="1" key="1">
    <citation type="submission" date="2013-09" db="EMBL/GenBank/DDBJ databases">
        <title>Analysis of type B2 neurotoxin-encoding plasmid in Clostridium botulinum.</title>
        <authorList>
            <person name="Hosomi K."/>
            <person name="Sakaguchi Y."/>
            <person name="Gotoh K."/>
            <person name="Nakamura K."/>
            <person name="Kohda T."/>
            <person name="Mukamoto M."/>
            <person name="Iida T."/>
            <person name="Kozaki S."/>
        </authorList>
    </citation>
    <scope>NUCLEOTIDE SEQUENCE</scope>
    <source>
        <strain evidence="1">111</strain>
        <plasmid evidence="1">pCB111</plasmid>
    </source>
</reference>
<sequence>MKLRCNDGIVRAFTLPWTNNLNQEQEAQCLECGKYFGIHDTEILKPLFKEHTCNSKIKLPKQIKKSARLVSKYNEIVLENLNLIRDWLTENNLANDMNIDQLIDCLETNNDAEGFIAFMESENVKIGNSKDYE</sequence>
<protein>
    <submittedName>
        <fullName evidence="1">Uncharacterized protein</fullName>
    </submittedName>
</protein>
<accession>A0A077K7N8</accession>
<organism evidence="1">
    <name type="scientific">Clostridium botulinum</name>
    <dbReference type="NCBI Taxonomy" id="1491"/>
    <lineage>
        <taxon>Bacteria</taxon>
        <taxon>Bacillati</taxon>
        <taxon>Bacillota</taxon>
        <taxon>Clostridia</taxon>
        <taxon>Eubacteriales</taxon>
        <taxon>Clostridiaceae</taxon>
        <taxon>Clostridium</taxon>
    </lineage>
</organism>
<dbReference type="EMBL" id="AB855771">
    <property type="protein sequence ID" value="BAP25605.1"/>
    <property type="molecule type" value="Genomic_DNA"/>
</dbReference>
<proteinExistence type="predicted"/>
<name>A0A077K7N8_CLOBO</name>